<dbReference type="PANTHER" id="PTHR10815:SF5">
    <property type="entry name" value="METHYLATED-DNA--PROTEIN-CYSTEINE METHYLTRANSFERASE"/>
    <property type="match status" value="1"/>
</dbReference>
<evidence type="ECO:0000313" key="13">
    <source>
        <dbReference type="Proteomes" id="UP000215563"/>
    </source>
</evidence>
<keyword evidence="3 9" id="KW-0963">Cytoplasm</keyword>
<dbReference type="EMBL" id="NMQU01000138">
    <property type="protein sequence ID" value="OXM43851.1"/>
    <property type="molecule type" value="Genomic_DNA"/>
</dbReference>
<accession>A0A229RBL3</accession>
<protein>
    <recommendedName>
        <fullName evidence="9">Methylated-DNA--protein-cysteine methyltransferase</fullName>
        <ecNumber evidence="9">2.1.1.63</ecNumber>
    </recommendedName>
    <alternativeName>
        <fullName evidence="9">6-O-methylguanine-DNA methyltransferase</fullName>
        <shortName evidence="9">MGMT</shortName>
    </alternativeName>
    <alternativeName>
        <fullName evidence="9">O-6-methylguanine-DNA-alkyltransferase</fullName>
    </alternativeName>
</protein>
<dbReference type="PROSITE" id="PS00374">
    <property type="entry name" value="MGMT"/>
    <property type="match status" value="1"/>
</dbReference>
<dbReference type="Gene3D" id="3.30.160.70">
    <property type="entry name" value="Methylated DNA-protein cysteine methyltransferase domain"/>
    <property type="match status" value="1"/>
</dbReference>
<dbReference type="NCBIfam" id="TIGR00589">
    <property type="entry name" value="ogt"/>
    <property type="match status" value="1"/>
</dbReference>
<evidence type="ECO:0000256" key="1">
    <source>
        <dbReference type="ARBA" id="ARBA00001286"/>
    </source>
</evidence>
<comment type="catalytic activity">
    <reaction evidence="1 9">
        <text>a 4-O-methyl-thymidine in DNA + L-cysteinyl-[protein] = a thymidine in DNA + S-methyl-L-cysteinyl-[protein]</text>
        <dbReference type="Rhea" id="RHEA:53428"/>
        <dbReference type="Rhea" id="RHEA-COMP:10131"/>
        <dbReference type="Rhea" id="RHEA-COMP:10132"/>
        <dbReference type="Rhea" id="RHEA-COMP:13555"/>
        <dbReference type="Rhea" id="RHEA-COMP:13556"/>
        <dbReference type="ChEBI" id="CHEBI:29950"/>
        <dbReference type="ChEBI" id="CHEBI:82612"/>
        <dbReference type="ChEBI" id="CHEBI:137386"/>
        <dbReference type="ChEBI" id="CHEBI:137387"/>
        <dbReference type="EC" id="2.1.1.63"/>
    </reaction>
</comment>
<dbReference type="FunFam" id="1.10.10.10:FF:000214">
    <property type="entry name" value="Methylated-DNA--protein-cysteine methyltransferase"/>
    <property type="match status" value="1"/>
</dbReference>
<dbReference type="SUPFAM" id="SSF46767">
    <property type="entry name" value="Methylated DNA-protein cysteine methyltransferase, C-terminal domain"/>
    <property type="match status" value="1"/>
</dbReference>
<keyword evidence="6 9" id="KW-0227">DNA damage</keyword>
<dbReference type="SUPFAM" id="SSF53155">
    <property type="entry name" value="Methylated DNA-protein cysteine methyltransferase domain"/>
    <property type="match status" value="1"/>
</dbReference>
<dbReference type="Pfam" id="PF02870">
    <property type="entry name" value="Methyltransf_1N"/>
    <property type="match status" value="1"/>
</dbReference>
<dbReference type="InterPro" id="IPR014048">
    <property type="entry name" value="MethylDNA_cys_MeTrfase_DNA-bd"/>
</dbReference>
<dbReference type="HAMAP" id="MF_00772">
    <property type="entry name" value="OGT"/>
    <property type="match status" value="1"/>
</dbReference>
<evidence type="ECO:0000256" key="4">
    <source>
        <dbReference type="ARBA" id="ARBA00022603"/>
    </source>
</evidence>
<dbReference type="GO" id="GO:0003908">
    <property type="term" value="F:methylated-DNA-[protein]-cysteine S-methyltransferase activity"/>
    <property type="evidence" value="ECO:0007669"/>
    <property type="project" value="UniProtKB-UniRule"/>
</dbReference>
<evidence type="ECO:0000256" key="6">
    <source>
        <dbReference type="ARBA" id="ARBA00022763"/>
    </source>
</evidence>
<evidence type="ECO:0000256" key="3">
    <source>
        <dbReference type="ARBA" id="ARBA00022490"/>
    </source>
</evidence>
<dbReference type="InterPro" id="IPR036631">
    <property type="entry name" value="MGMT_N_sf"/>
</dbReference>
<comment type="caution">
    <text evidence="12">The sequence shown here is derived from an EMBL/GenBank/DDBJ whole genome shotgun (WGS) entry which is preliminary data.</text>
</comment>
<dbReference type="Proteomes" id="UP000215563">
    <property type="component" value="Unassembled WGS sequence"/>
</dbReference>
<reference evidence="12 13" key="1">
    <citation type="submission" date="2017-07" db="EMBL/GenBank/DDBJ databases">
        <title>Amycolatopsis alba DSM 44262 Genome sequencing and assembly.</title>
        <authorList>
            <person name="Kaur N."/>
            <person name="Mayilraj S."/>
        </authorList>
    </citation>
    <scope>NUCLEOTIDE SEQUENCE [LARGE SCALE GENOMIC DNA]</scope>
    <source>
        <strain evidence="12 13">DSM 44262</strain>
    </source>
</reference>
<keyword evidence="7 9" id="KW-0234">DNA repair</keyword>
<dbReference type="GO" id="GO:0032259">
    <property type="term" value="P:methylation"/>
    <property type="evidence" value="ECO:0007669"/>
    <property type="project" value="UniProtKB-KW"/>
</dbReference>
<comment type="catalytic activity">
    <reaction evidence="8 9">
        <text>a 6-O-methyl-2'-deoxyguanosine in DNA + L-cysteinyl-[protein] = S-methyl-L-cysteinyl-[protein] + a 2'-deoxyguanosine in DNA</text>
        <dbReference type="Rhea" id="RHEA:24000"/>
        <dbReference type="Rhea" id="RHEA-COMP:10131"/>
        <dbReference type="Rhea" id="RHEA-COMP:10132"/>
        <dbReference type="Rhea" id="RHEA-COMP:11367"/>
        <dbReference type="Rhea" id="RHEA-COMP:11368"/>
        <dbReference type="ChEBI" id="CHEBI:29950"/>
        <dbReference type="ChEBI" id="CHEBI:82612"/>
        <dbReference type="ChEBI" id="CHEBI:85445"/>
        <dbReference type="ChEBI" id="CHEBI:85448"/>
        <dbReference type="EC" id="2.1.1.63"/>
    </reaction>
</comment>
<keyword evidence="4 9" id="KW-0489">Methyltransferase</keyword>
<organism evidence="12 13">
    <name type="scientific">Amycolatopsis alba DSM 44262</name>
    <dbReference type="NCBI Taxonomy" id="1125972"/>
    <lineage>
        <taxon>Bacteria</taxon>
        <taxon>Bacillati</taxon>
        <taxon>Actinomycetota</taxon>
        <taxon>Actinomycetes</taxon>
        <taxon>Pseudonocardiales</taxon>
        <taxon>Pseudonocardiaceae</taxon>
        <taxon>Amycolatopsis</taxon>
    </lineage>
</organism>
<sequence>MMTMSDDQARDLFDPLPDVDPDATRRLHERLVAAAQRDGLLDLAYRTLDTPVGTLLLAATEAGLVRVAYGREDHDAVLAKLADTVSPRILRAPARLDAVARQLEEYFGGGRRTFDVPLDFRLSKGFRRAVLAHLPEIGYGDTESYAQVAAAAGSPRAVRAVGTACATNPLPVVVPCHRVVRSDGSFGGYVGGEDAKRTLLTLEAA</sequence>
<dbReference type="InterPro" id="IPR036388">
    <property type="entry name" value="WH-like_DNA-bd_sf"/>
</dbReference>
<keyword evidence="13" id="KW-1185">Reference proteome</keyword>
<evidence type="ECO:0000256" key="9">
    <source>
        <dbReference type="HAMAP-Rule" id="MF_00772"/>
    </source>
</evidence>
<keyword evidence="5 9" id="KW-0808">Transferase</keyword>
<evidence type="ECO:0000259" key="10">
    <source>
        <dbReference type="Pfam" id="PF01035"/>
    </source>
</evidence>
<evidence type="ECO:0000256" key="7">
    <source>
        <dbReference type="ARBA" id="ARBA00023204"/>
    </source>
</evidence>
<evidence type="ECO:0000256" key="5">
    <source>
        <dbReference type="ARBA" id="ARBA00022679"/>
    </source>
</evidence>
<dbReference type="GO" id="GO:0005737">
    <property type="term" value="C:cytoplasm"/>
    <property type="evidence" value="ECO:0007669"/>
    <property type="project" value="UniProtKB-SubCell"/>
</dbReference>
<comment type="subcellular location">
    <subcellularLocation>
        <location evidence="9">Cytoplasm</location>
    </subcellularLocation>
</comment>
<gene>
    <name evidence="12" type="ORF">CFP75_36655</name>
</gene>
<evidence type="ECO:0000256" key="2">
    <source>
        <dbReference type="ARBA" id="ARBA00008711"/>
    </source>
</evidence>
<dbReference type="Gene3D" id="1.10.10.10">
    <property type="entry name" value="Winged helix-like DNA-binding domain superfamily/Winged helix DNA-binding domain"/>
    <property type="match status" value="1"/>
</dbReference>
<evidence type="ECO:0000259" key="11">
    <source>
        <dbReference type="Pfam" id="PF02870"/>
    </source>
</evidence>
<dbReference type="EC" id="2.1.1.63" evidence="9"/>
<feature type="active site" description="Nucleophile; methyl group acceptor" evidence="9">
    <location>
        <position position="176"/>
    </location>
</feature>
<proteinExistence type="inferred from homology"/>
<dbReference type="Pfam" id="PF01035">
    <property type="entry name" value="DNA_binding_1"/>
    <property type="match status" value="1"/>
</dbReference>
<evidence type="ECO:0000313" key="12">
    <source>
        <dbReference type="EMBL" id="OXM43851.1"/>
    </source>
</evidence>
<name>A0A229RBL3_AMYAL</name>
<dbReference type="CDD" id="cd06445">
    <property type="entry name" value="ATase"/>
    <property type="match status" value="1"/>
</dbReference>
<evidence type="ECO:0000256" key="8">
    <source>
        <dbReference type="ARBA" id="ARBA00049348"/>
    </source>
</evidence>
<dbReference type="PANTHER" id="PTHR10815">
    <property type="entry name" value="METHYLATED-DNA--PROTEIN-CYSTEINE METHYLTRANSFERASE"/>
    <property type="match status" value="1"/>
</dbReference>
<feature type="domain" description="Methylated-DNA-[protein]-cysteine S-methyltransferase DNA binding" evidence="10">
    <location>
        <begin position="126"/>
        <end position="204"/>
    </location>
</feature>
<feature type="domain" description="Methylguanine DNA methyltransferase ribonuclease-like" evidence="11">
    <location>
        <begin position="44"/>
        <end position="120"/>
    </location>
</feature>
<comment type="function">
    <text evidence="9">Involved in the cellular defense against the biological effects of O6-methylguanine (O6-MeG) and O4-methylthymine (O4-MeT) in DNA. Repairs the methylated nucleobase in DNA by stoichiometrically transferring the methyl group to a cysteine residue in the enzyme. This is a suicide reaction: the enzyme is irreversibly inactivated.</text>
</comment>
<dbReference type="InterPro" id="IPR008332">
    <property type="entry name" value="MethylG_MeTrfase_N"/>
</dbReference>
<dbReference type="InterPro" id="IPR001497">
    <property type="entry name" value="MethylDNA_cys_MeTrfase_AS"/>
</dbReference>
<comment type="miscellaneous">
    <text evidence="9">This enzyme catalyzes only one turnover and therefore is not strictly catalytic. According to one definition, an enzyme is a biocatalyst that acts repeatedly and over many reaction cycles.</text>
</comment>
<dbReference type="GO" id="GO:0006307">
    <property type="term" value="P:DNA alkylation repair"/>
    <property type="evidence" value="ECO:0007669"/>
    <property type="project" value="UniProtKB-UniRule"/>
</dbReference>
<dbReference type="AlphaFoldDB" id="A0A229RBL3"/>
<dbReference type="InterPro" id="IPR036217">
    <property type="entry name" value="MethylDNA_cys_MeTrfase_DNAb"/>
</dbReference>
<dbReference type="InterPro" id="IPR023546">
    <property type="entry name" value="MGMT"/>
</dbReference>
<dbReference type="RefSeq" id="WP_020637828.1">
    <property type="nucleotide sequence ID" value="NZ_KB913032.1"/>
</dbReference>
<comment type="similarity">
    <text evidence="2 9">Belongs to the MGMT family.</text>
</comment>